<dbReference type="EMBL" id="CP158375">
    <property type="protein sequence ID" value="XDO97472.1"/>
    <property type="molecule type" value="Genomic_DNA"/>
</dbReference>
<dbReference type="PANTHER" id="PTHR12128:SF72">
    <property type="entry name" value="DIHYDRODIPICOLINATE SYNTHASE"/>
    <property type="match status" value="1"/>
</dbReference>
<evidence type="ECO:0000256" key="4">
    <source>
        <dbReference type="PIRSR" id="PIRSR001365-2"/>
    </source>
</evidence>
<dbReference type="PANTHER" id="PTHR12128">
    <property type="entry name" value="DIHYDRODIPICOLINATE SYNTHASE"/>
    <property type="match status" value="1"/>
</dbReference>
<evidence type="ECO:0000256" key="1">
    <source>
        <dbReference type="ARBA" id="ARBA00023239"/>
    </source>
</evidence>
<accession>A0AB39KU41</accession>
<dbReference type="RefSeq" id="WP_369060709.1">
    <property type="nucleotide sequence ID" value="NZ_CP158375.1"/>
</dbReference>
<sequence>MSSTCDWSGVIPAATTQFTPDLAVDLDATQQVQDGLINDGVNGLIIIGTVGENNSLEPQEKRDVVRSAVETSNGRIPVIAGCAELTTSRAVAFVKDMEKIGATGIMLLPAMVYVPTEEELHAHFRTVAEATSLPIMLYNNPPAYRTSVSMKTLASLANVPNVVAVKESAPDPRRFTDLYNEFGDRYTLFAGLDDVAFEGLLLGAQGWVSGLTNAFPQELLALVAAMKAGDLVRAREIYRWFMPLLHLDADHDLVQSIKLAEQIMGRGSERVRMPRLPLSGARREQVTKMVERAAETRPTLAK</sequence>
<dbReference type="InterPro" id="IPR013785">
    <property type="entry name" value="Aldolase_TIM"/>
</dbReference>
<name>A0AB39KU41_9CAUL</name>
<dbReference type="PIRSF" id="PIRSF001365">
    <property type="entry name" value="DHDPS"/>
    <property type="match status" value="1"/>
</dbReference>
<evidence type="ECO:0000256" key="2">
    <source>
        <dbReference type="PIRNR" id="PIRNR001365"/>
    </source>
</evidence>
<reference evidence="5" key="1">
    <citation type="submission" date="2024-06" db="EMBL/GenBank/DDBJ databases">
        <title>Caulobacter inopinatus, sp. nov.</title>
        <authorList>
            <person name="Donachie S.P."/>
        </authorList>
    </citation>
    <scope>NUCLEOTIDE SEQUENCE</scope>
    <source>
        <strain evidence="5">73W</strain>
    </source>
</reference>
<keyword evidence="1 2" id="KW-0456">Lyase</keyword>
<dbReference type="SUPFAM" id="SSF51569">
    <property type="entry name" value="Aldolase"/>
    <property type="match status" value="1"/>
</dbReference>
<dbReference type="EC" id="4.3.3.7" evidence="5"/>
<feature type="active site" description="Schiff-base intermediate with substrate" evidence="3">
    <location>
        <position position="166"/>
    </location>
</feature>
<feature type="binding site" evidence="4">
    <location>
        <position position="208"/>
    </location>
    <ligand>
        <name>pyruvate</name>
        <dbReference type="ChEBI" id="CHEBI:15361"/>
    </ligand>
</feature>
<evidence type="ECO:0000313" key="5">
    <source>
        <dbReference type="EMBL" id="XDO97472.1"/>
    </source>
</evidence>
<proteinExistence type="inferred from homology"/>
<dbReference type="SMART" id="SM01130">
    <property type="entry name" value="DHDPS"/>
    <property type="match status" value="1"/>
</dbReference>
<evidence type="ECO:0000256" key="3">
    <source>
        <dbReference type="PIRSR" id="PIRSR001365-1"/>
    </source>
</evidence>
<dbReference type="InterPro" id="IPR002220">
    <property type="entry name" value="DapA-like"/>
</dbReference>
<dbReference type="EC" id="4.1.3.3" evidence="5"/>
<feature type="active site" description="Proton donor/acceptor" evidence="3">
    <location>
        <position position="138"/>
    </location>
</feature>
<comment type="similarity">
    <text evidence="2">Belongs to the DapA family.</text>
</comment>
<dbReference type="GO" id="GO:0047448">
    <property type="term" value="F:5-dehydro-4-deoxyglucarate dehydratase activity"/>
    <property type="evidence" value="ECO:0007669"/>
    <property type="project" value="UniProtKB-EC"/>
</dbReference>
<dbReference type="GO" id="GO:0008840">
    <property type="term" value="F:4-hydroxy-tetrahydrodipicolinate synthase activity"/>
    <property type="evidence" value="ECO:0007669"/>
    <property type="project" value="UniProtKB-EC"/>
</dbReference>
<dbReference type="CDD" id="cd00408">
    <property type="entry name" value="DHDPS-like"/>
    <property type="match status" value="1"/>
</dbReference>
<dbReference type="AlphaFoldDB" id="A0AB39KU41"/>
<dbReference type="GO" id="GO:0008747">
    <property type="term" value="F:N-acetylneuraminate lyase activity"/>
    <property type="evidence" value="ECO:0007669"/>
    <property type="project" value="UniProtKB-EC"/>
</dbReference>
<dbReference type="EC" id="4.2.1.41" evidence="5"/>
<protein>
    <submittedName>
        <fullName evidence="5">Dihydrodipicolinate synthase family protein</fullName>
        <ecNumber evidence="5">4.1.3.3</ecNumber>
        <ecNumber evidence="5">4.2.1.41</ecNumber>
        <ecNumber evidence="5">4.3.3.7</ecNumber>
    </submittedName>
</protein>
<gene>
    <name evidence="5" type="ORF">ABOZ73_03370</name>
</gene>
<organism evidence="5">
    <name type="scientific">Caulobacter sp. 73W</name>
    <dbReference type="NCBI Taxonomy" id="3161137"/>
    <lineage>
        <taxon>Bacteria</taxon>
        <taxon>Pseudomonadati</taxon>
        <taxon>Pseudomonadota</taxon>
        <taxon>Alphaproteobacteria</taxon>
        <taxon>Caulobacterales</taxon>
        <taxon>Caulobacteraceae</taxon>
        <taxon>Caulobacter</taxon>
    </lineage>
</organism>
<dbReference type="Gene3D" id="3.20.20.70">
    <property type="entry name" value="Aldolase class I"/>
    <property type="match status" value="1"/>
</dbReference>
<dbReference type="Pfam" id="PF00701">
    <property type="entry name" value="DHDPS"/>
    <property type="match status" value="1"/>
</dbReference>
<dbReference type="PRINTS" id="PR00146">
    <property type="entry name" value="DHPICSNTHASE"/>
</dbReference>